<name>A0A5C0AYB5_9BURK</name>
<reference evidence="3 4" key="1">
    <citation type="submission" date="2019-08" db="EMBL/GenBank/DDBJ databases">
        <title>Amphibian skin-associated Pigmentiphaga: genome sequence and occurrence across geography and hosts.</title>
        <authorList>
            <person name="Bletz M.C."/>
            <person name="Bunk B."/>
            <person name="Sproeer C."/>
            <person name="Biwer P."/>
            <person name="Reiter S."/>
            <person name="Rabemananjara F.C.E."/>
            <person name="Schulz S."/>
            <person name="Overmann J."/>
            <person name="Vences M."/>
        </authorList>
    </citation>
    <scope>NUCLEOTIDE SEQUENCE [LARGE SCALE GENOMIC DNA]</scope>
    <source>
        <strain evidence="3 4">Mada1488</strain>
    </source>
</reference>
<dbReference type="GO" id="GO:0009244">
    <property type="term" value="P:lipopolysaccharide core region biosynthetic process"/>
    <property type="evidence" value="ECO:0007669"/>
    <property type="project" value="TreeGrafter"/>
</dbReference>
<evidence type="ECO:0000313" key="3">
    <source>
        <dbReference type="EMBL" id="QEI07449.1"/>
    </source>
</evidence>
<dbReference type="GO" id="GO:0008713">
    <property type="term" value="F:ADP-heptose-lipopolysaccharide heptosyltransferase activity"/>
    <property type="evidence" value="ECO:0007669"/>
    <property type="project" value="TreeGrafter"/>
</dbReference>
<protein>
    <submittedName>
        <fullName evidence="3">Glycosyltransferase family 9 protein</fullName>
    </submittedName>
</protein>
<dbReference type="Pfam" id="PF01075">
    <property type="entry name" value="Glyco_transf_9"/>
    <property type="match status" value="1"/>
</dbReference>
<proteinExistence type="predicted"/>
<dbReference type="InterPro" id="IPR002201">
    <property type="entry name" value="Glyco_trans_9"/>
</dbReference>
<keyword evidence="1" id="KW-0328">Glycosyltransferase</keyword>
<dbReference type="EMBL" id="CP043046">
    <property type="protein sequence ID" value="QEI07449.1"/>
    <property type="molecule type" value="Genomic_DNA"/>
</dbReference>
<dbReference type="OrthoDB" id="9781892at2"/>
<evidence type="ECO:0000313" key="4">
    <source>
        <dbReference type="Proteomes" id="UP000325161"/>
    </source>
</evidence>
<dbReference type="Gene3D" id="3.40.50.2000">
    <property type="entry name" value="Glycogen Phosphorylase B"/>
    <property type="match status" value="2"/>
</dbReference>
<dbReference type="KEGG" id="pacr:FXN63_17595"/>
<keyword evidence="4" id="KW-1185">Reference proteome</keyword>
<dbReference type="GO" id="GO:0005829">
    <property type="term" value="C:cytosol"/>
    <property type="evidence" value="ECO:0007669"/>
    <property type="project" value="TreeGrafter"/>
</dbReference>
<gene>
    <name evidence="3" type="ORF">FXN63_17595</name>
</gene>
<dbReference type="Proteomes" id="UP000325161">
    <property type="component" value="Chromosome"/>
</dbReference>
<dbReference type="AlphaFoldDB" id="A0A5C0AYB5"/>
<dbReference type="SUPFAM" id="SSF53756">
    <property type="entry name" value="UDP-Glycosyltransferase/glycogen phosphorylase"/>
    <property type="match status" value="1"/>
</dbReference>
<dbReference type="PANTHER" id="PTHR30160:SF1">
    <property type="entry name" value="LIPOPOLYSACCHARIDE 1,2-N-ACETYLGLUCOSAMINETRANSFERASE-RELATED"/>
    <property type="match status" value="1"/>
</dbReference>
<evidence type="ECO:0000256" key="2">
    <source>
        <dbReference type="ARBA" id="ARBA00022679"/>
    </source>
</evidence>
<accession>A0A5C0AYB5</accession>
<dbReference type="InterPro" id="IPR051199">
    <property type="entry name" value="LPS_LOS_Heptosyltrfase"/>
</dbReference>
<dbReference type="RefSeq" id="WP_148816496.1">
    <property type="nucleotide sequence ID" value="NZ_CP043046.1"/>
</dbReference>
<keyword evidence="2 3" id="KW-0808">Transferase</keyword>
<sequence>MSKRPAPLPGSVLVIALRYIGDVLLTTPLAHALKQRDPSCQVDMLVFEGTQGILQNNPDLREVITVAQRPDRDAQIALIKRLWRRYDLVLVTLPGDRPHLYGWAASRNRLGFVPASAGQAWWKRLLLKKSLVLDSVMHRVAEGERLGQLMDLVDVRTVVPPTARMQPADWAERLRPHSPAGQDFDPAQAYAIVHPSPRWRYKQWHVEGWHALMNDLVARGMRIVLSGGPGQEESAYLDQLTAALPAHAKDAIIRVQGVLSLGELADLMHGAAIYIGPDTATTHLAAACNTPTVALYGPTDPRVWGPWPATGLDVDWQKAQAEQHRGKVILIQNPSLPCMPCQQEGCERHRGSRSDCLDTLPASEVLDAVQRLMHVSAGKHA</sequence>
<organism evidence="3 4">
    <name type="scientific">Pigmentiphaga aceris</name>
    <dbReference type="NCBI Taxonomy" id="1940612"/>
    <lineage>
        <taxon>Bacteria</taxon>
        <taxon>Pseudomonadati</taxon>
        <taxon>Pseudomonadota</taxon>
        <taxon>Betaproteobacteria</taxon>
        <taxon>Burkholderiales</taxon>
        <taxon>Alcaligenaceae</taxon>
        <taxon>Pigmentiphaga</taxon>
    </lineage>
</organism>
<dbReference type="PANTHER" id="PTHR30160">
    <property type="entry name" value="TETRAACYLDISACCHARIDE 4'-KINASE-RELATED"/>
    <property type="match status" value="1"/>
</dbReference>
<dbReference type="CDD" id="cd03789">
    <property type="entry name" value="GT9_LPS_heptosyltransferase"/>
    <property type="match status" value="1"/>
</dbReference>
<evidence type="ECO:0000256" key="1">
    <source>
        <dbReference type="ARBA" id="ARBA00022676"/>
    </source>
</evidence>